<comment type="similarity">
    <text evidence="1">Belongs to the enoyl-CoA hydratase/isomerase family.</text>
</comment>
<name>A0A2G2VNT9_CAPBA</name>
<evidence type="ECO:0008006" key="4">
    <source>
        <dbReference type="Google" id="ProtNLM"/>
    </source>
</evidence>
<dbReference type="SUPFAM" id="SSF52096">
    <property type="entry name" value="ClpP/crotonase"/>
    <property type="match status" value="1"/>
</dbReference>
<proteinExistence type="inferred from homology"/>
<keyword evidence="3" id="KW-1185">Reference proteome</keyword>
<comment type="caution">
    <text evidence="2">The sequence shown here is derived from an EMBL/GenBank/DDBJ whole genome shotgun (WGS) entry which is preliminary data.</text>
</comment>
<dbReference type="GO" id="GO:0005777">
    <property type="term" value="C:peroxisome"/>
    <property type="evidence" value="ECO:0007669"/>
    <property type="project" value="TreeGrafter"/>
</dbReference>
<reference evidence="3" key="2">
    <citation type="journal article" date="2017" name="J. Anim. Genet.">
        <title>Multiple reference genome sequences of hot pepper reveal the massive evolution of plant disease resistance genes by retroduplication.</title>
        <authorList>
            <person name="Kim S."/>
            <person name="Park J."/>
            <person name="Yeom S.-I."/>
            <person name="Kim Y.-M."/>
            <person name="Seo E."/>
            <person name="Kim K.-T."/>
            <person name="Kim M.-S."/>
            <person name="Lee J.M."/>
            <person name="Cheong K."/>
            <person name="Shin H.-S."/>
            <person name="Kim S.-B."/>
            <person name="Han K."/>
            <person name="Lee J."/>
            <person name="Park M."/>
            <person name="Lee H.-A."/>
            <person name="Lee H.-Y."/>
            <person name="Lee Y."/>
            <person name="Oh S."/>
            <person name="Lee J.H."/>
            <person name="Choi E."/>
            <person name="Choi E."/>
            <person name="Lee S.E."/>
            <person name="Jeon J."/>
            <person name="Kim H."/>
            <person name="Choi G."/>
            <person name="Song H."/>
            <person name="Lee J."/>
            <person name="Lee S.-C."/>
            <person name="Kwon J.-K."/>
            <person name="Lee H.-Y."/>
            <person name="Koo N."/>
            <person name="Hong Y."/>
            <person name="Kim R.W."/>
            <person name="Kang W.-H."/>
            <person name="Huh J.H."/>
            <person name="Kang B.-C."/>
            <person name="Yang T.-J."/>
            <person name="Lee Y.-H."/>
            <person name="Bennetzen J.L."/>
            <person name="Choi D."/>
        </authorList>
    </citation>
    <scope>NUCLEOTIDE SEQUENCE [LARGE SCALE GENOMIC DNA]</scope>
    <source>
        <strain evidence="3">cv. PBC81</strain>
    </source>
</reference>
<evidence type="ECO:0000313" key="3">
    <source>
        <dbReference type="Proteomes" id="UP000224567"/>
    </source>
</evidence>
<gene>
    <name evidence="2" type="ORF">CQW23_26432</name>
</gene>
<protein>
    <recommendedName>
        <fullName evidence="4">Enoyl-CoA hydratase, mitochondrial</fullName>
    </recommendedName>
</protein>
<organism evidence="2 3">
    <name type="scientific">Capsicum baccatum</name>
    <name type="common">Peruvian pepper</name>
    <dbReference type="NCBI Taxonomy" id="33114"/>
    <lineage>
        <taxon>Eukaryota</taxon>
        <taxon>Viridiplantae</taxon>
        <taxon>Streptophyta</taxon>
        <taxon>Embryophyta</taxon>
        <taxon>Tracheophyta</taxon>
        <taxon>Spermatophyta</taxon>
        <taxon>Magnoliopsida</taxon>
        <taxon>eudicotyledons</taxon>
        <taxon>Gunneridae</taxon>
        <taxon>Pentapetalae</taxon>
        <taxon>asterids</taxon>
        <taxon>lamiids</taxon>
        <taxon>Solanales</taxon>
        <taxon>Solanaceae</taxon>
        <taxon>Solanoideae</taxon>
        <taxon>Capsiceae</taxon>
        <taxon>Capsicum</taxon>
    </lineage>
</organism>
<dbReference type="InterPro" id="IPR001753">
    <property type="entry name" value="Enoyl-CoA_hydra/iso"/>
</dbReference>
<dbReference type="OrthoDB" id="14970at2759"/>
<dbReference type="Proteomes" id="UP000224567">
    <property type="component" value="Unassembled WGS sequence"/>
</dbReference>
<dbReference type="InterPro" id="IPR045002">
    <property type="entry name" value="Ech1-like"/>
</dbReference>
<sequence>MEKYKSLKILQKSPNSGVCFLYLNRPSHLNDVSRDFLPEFPKAISSLDQNPDVAVIIFAGSGIDFQTLDNALKGSYAADCGRNVERLQLHIKFLQEAITALECCRKQVIAAVHGACIGEASSIVGFGNAMELALTGRRFTGSEAKDLGLVSKVFTSKQALEEGVKLVAEGPNNEEQTEDVVLTKQASMTVSSHDRLQRVDNSPR</sequence>
<dbReference type="PANTHER" id="PTHR43149:SF1">
    <property type="entry name" value="DELTA(3,5)-DELTA(2,4)-DIENOYL-COA ISOMERASE, MITOCHONDRIAL"/>
    <property type="match status" value="1"/>
</dbReference>
<dbReference type="InterPro" id="IPR029045">
    <property type="entry name" value="ClpP/crotonase-like_dom_sf"/>
</dbReference>
<dbReference type="AlphaFoldDB" id="A0A2G2VNT9"/>
<evidence type="ECO:0000313" key="2">
    <source>
        <dbReference type="EMBL" id="PHT34632.1"/>
    </source>
</evidence>
<dbReference type="CDD" id="cd06558">
    <property type="entry name" value="crotonase-like"/>
    <property type="match status" value="1"/>
</dbReference>
<dbReference type="PANTHER" id="PTHR43149">
    <property type="entry name" value="ENOYL-COA HYDRATASE"/>
    <property type="match status" value="1"/>
</dbReference>
<accession>A0A2G2VNT9</accession>
<dbReference type="Gene3D" id="3.90.226.10">
    <property type="entry name" value="2-enoyl-CoA Hydratase, Chain A, domain 1"/>
    <property type="match status" value="2"/>
</dbReference>
<evidence type="ECO:0000256" key="1">
    <source>
        <dbReference type="ARBA" id="ARBA00005254"/>
    </source>
</evidence>
<dbReference type="Pfam" id="PF00378">
    <property type="entry name" value="ECH_1"/>
    <property type="match status" value="2"/>
</dbReference>
<reference evidence="2 3" key="1">
    <citation type="journal article" date="2017" name="Genome Biol.">
        <title>New reference genome sequences of hot pepper reveal the massive evolution of plant disease-resistance genes by retroduplication.</title>
        <authorList>
            <person name="Kim S."/>
            <person name="Park J."/>
            <person name="Yeom S.I."/>
            <person name="Kim Y.M."/>
            <person name="Seo E."/>
            <person name="Kim K.T."/>
            <person name="Kim M.S."/>
            <person name="Lee J.M."/>
            <person name="Cheong K."/>
            <person name="Shin H.S."/>
            <person name="Kim S.B."/>
            <person name="Han K."/>
            <person name="Lee J."/>
            <person name="Park M."/>
            <person name="Lee H.A."/>
            <person name="Lee H.Y."/>
            <person name="Lee Y."/>
            <person name="Oh S."/>
            <person name="Lee J.H."/>
            <person name="Choi E."/>
            <person name="Choi E."/>
            <person name="Lee S.E."/>
            <person name="Jeon J."/>
            <person name="Kim H."/>
            <person name="Choi G."/>
            <person name="Song H."/>
            <person name="Lee J."/>
            <person name="Lee S.C."/>
            <person name="Kwon J.K."/>
            <person name="Lee H.Y."/>
            <person name="Koo N."/>
            <person name="Hong Y."/>
            <person name="Kim R.W."/>
            <person name="Kang W.H."/>
            <person name="Huh J.H."/>
            <person name="Kang B.C."/>
            <person name="Yang T.J."/>
            <person name="Lee Y.H."/>
            <person name="Bennetzen J.L."/>
            <person name="Choi D."/>
        </authorList>
    </citation>
    <scope>NUCLEOTIDE SEQUENCE [LARGE SCALE GENOMIC DNA]</scope>
    <source>
        <strain evidence="3">cv. PBC81</strain>
    </source>
</reference>
<dbReference type="GO" id="GO:0051750">
    <property type="term" value="F:delta(3,5)-delta(2,4)-dienoyl-CoA isomerase activity"/>
    <property type="evidence" value="ECO:0007669"/>
    <property type="project" value="TreeGrafter"/>
</dbReference>
<dbReference type="EMBL" id="MLFT02000011">
    <property type="protein sequence ID" value="PHT34632.1"/>
    <property type="molecule type" value="Genomic_DNA"/>
</dbReference>
<dbReference type="STRING" id="33114.A0A2G2VNT9"/>